<evidence type="ECO:0000256" key="1">
    <source>
        <dbReference type="ARBA" id="ARBA00022679"/>
    </source>
</evidence>
<evidence type="ECO:0000256" key="3">
    <source>
        <dbReference type="ARBA" id="ARBA00022777"/>
    </source>
</evidence>
<dbReference type="InterPro" id="IPR007164">
    <property type="entry name" value="GTP-dep_dephospho-CoA_kin"/>
</dbReference>
<keyword evidence="5 6" id="KW-0342">GTP-binding</keyword>
<evidence type="ECO:0000313" key="7">
    <source>
        <dbReference type="EMBL" id="BDR92902.1"/>
    </source>
</evidence>
<protein>
    <recommendedName>
        <fullName evidence="6">GTP-dependent dephospho-CoA kinase</fullName>
        <ecNumber evidence="6">2.7.1.237</ecNumber>
    </recommendedName>
    <alternativeName>
        <fullName evidence="6">Dephospho-coenzyme A kinase</fullName>
        <shortName evidence="6">DPCK</shortName>
    </alternativeName>
</protein>
<dbReference type="PANTHER" id="PTHR40732:SF1">
    <property type="entry name" value="GTP-DEPENDENT DEPHOSPHO-COA KINASE"/>
    <property type="match status" value="1"/>
</dbReference>
<organism evidence="7 8">
    <name type="scientific">Vulcanisaeta souniana JCM 11219</name>
    <dbReference type="NCBI Taxonomy" id="1293586"/>
    <lineage>
        <taxon>Archaea</taxon>
        <taxon>Thermoproteota</taxon>
        <taxon>Thermoprotei</taxon>
        <taxon>Thermoproteales</taxon>
        <taxon>Thermoproteaceae</taxon>
        <taxon>Vulcanisaeta</taxon>
    </lineage>
</organism>
<comment type="caution">
    <text evidence="6">Lacks conserved residue(s) required for the propagation of feature annotation.</text>
</comment>
<dbReference type="Pfam" id="PF04019">
    <property type="entry name" value="DUF359"/>
    <property type="match status" value="1"/>
</dbReference>
<evidence type="ECO:0000256" key="4">
    <source>
        <dbReference type="ARBA" id="ARBA00022993"/>
    </source>
</evidence>
<comment type="similarity">
    <text evidence="6">Belongs to the GTP-dependent DPCK family.</text>
</comment>
<accession>A0ABM8BPV9</accession>
<sequence length="173" mass="19117">MYVLVSKWARSMMAWPLGVAISKEAPDSIIRVKSEYENAFLITVGDIVTMNTIKYWRKPNLAIMDLKTRRTIGIESLDSSFDVVINISNRPATLSIDAINRVGDAVRTALGGDNVLVLVDGEEDLLAIPAVLMAPRGSVILYGLYTGYLIAIPIINEYKLAFMKLLLMMPPAK</sequence>
<feature type="binding site" evidence="6">
    <location>
        <position position="46"/>
    </location>
    <ligand>
        <name>GTP</name>
        <dbReference type="ChEBI" id="CHEBI:37565"/>
    </ligand>
</feature>
<reference evidence="8" key="1">
    <citation type="submission" date="2022-09" db="EMBL/GenBank/DDBJ databases">
        <title>Complete genome sequence of Vulcanisaeta souniana.</title>
        <authorList>
            <person name="Kato S."/>
            <person name="Itoh T."/>
            <person name="Ohkuma M."/>
        </authorList>
    </citation>
    <scope>NUCLEOTIDE SEQUENCE [LARGE SCALE GENOMIC DNA]</scope>
    <source>
        <strain evidence="8">JCM 11219</strain>
    </source>
</reference>
<dbReference type="GeneID" id="76207534"/>
<keyword evidence="2 6" id="KW-0547">Nucleotide-binding</keyword>
<comment type="catalytic activity">
    <reaction evidence="6">
        <text>3'-dephospho-CoA + GTP = GDP + CoA + H(+)</text>
        <dbReference type="Rhea" id="RHEA:61156"/>
        <dbReference type="ChEBI" id="CHEBI:15378"/>
        <dbReference type="ChEBI" id="CHEBI:37565"/>
        <dbReference type="ChEBI" id="CHEBI:57287"/>
        <dbReference type="ChEBI" id="CHEBI:57328"/>
        <dbReference type="ChEBI" id="CHEBI:58189"/>
        <dbReference type="EC" id="2.7.1.237"/>
    </reaction>
</comment>
<comment type="pathway">
    <text evidence="6">Cofactor biosynthesis; coenzyme A biosynthesis.</text>
</comment>
<dbReference type="HAMAP" id="MF_00590">
    <property type="entry name" value="Dephospho_CoA_kinase_GTP_dep"/>
    <property type="match status" value="1"/>
</dbReference>
<keyword evidence="3 6" id="KW-0418">Kinase</keyword>
<feature type="binding site" evidence="6">
    <location>
        <position position="123"/>
    </location>
    <ligand>
        <name>GTP</name>
        <dbReference type="ChEBI" id="CHEBI:37565"/>
    </ligand>
</feature>
<keyword evidence="4 6" id="KW-0173">Coenzyme A biosynthesis</keyword>
<evidence type="ECO:0000313" key="8">
    <source>
        <dbReference type="Proteomes" id="UP001060771"/>
    </source>
</evidence>
<dbReference type="Proteomes" id="UP001060771">
    <property type="component" value="Chromosome"/>
</dbReference>
<dbReference type="RefSeq" id="WP_188604069.1">
    <property type="nucleotide sequence ID" value="NZ_AP026830.1"/>
</dbReference>
<feature type="binding site" evidence="6">
    <location>
        <position position="65"/>
    </location>
    <ligand>
        <name>GTP</name>
        <dbReference type="ChEBI" id="CHEBI:37565"/>
    </ligand>
</feature>
<comment type="function">
    <text evidence="6">Catalyzes the GTP-dependent phosphorylation of the 3'-hydroxyl group of dephosphocoenzyme A to form coenzyme A (CoA).</text>
</comment>
<keyword evidence="1 6" id="KW-0808">Transferase</keyword>
<proteinExistence type="inferred from homology"/>
<gene>
    <name evidence="7" type="ORF">Vsou_19950</name>
</gene>
<evidence type="ECO:0000256" key="5">
    <source>
        <dbReference type="ARBA" id="ARBA00023134"/>
    </source>
</evidence>
<keyword evidence="8" id="KW-1185">Reference proteome</keyword>
<evidence type="ECO:0000256" key="2">
    <source>
        <dbReference type="ARBA" id="ARBA00022741"/>
    </source>
</evidence>
<feature type="binding site" evidence="6">
    <location>
        <position position="67"/>
    </location>
    <ligand>
        <name>GTP</name>
        <dbReference type="ChEBI" id="CHEBI:37565"/>
    </ligand>
</feature>
<name>A0ABM8BPV9_9CREN</name>
<feature type="binding site" evidence="6">
    <location>
        <position position="47"/>
    </location>
    <ligand>
        <name>GTP</name>
        <dbReference type="ChEBI" id="CHEBI:37565"/>
    </ligand>
</feature>
<evidence type="ECO:0000256" key="6">
    <source>
        <dbReference type="HAMAP-Rule" id="MF_00590"/>
    </source>
</evidence>
<dbReference type="EC" id="2.7.1.237" evidence="6"/>
<feature type="binding site" evidence="6">
    <location>
        <position position="48"/>
    </location>
    <ligand>
        <name>GTP</name>
        <dbReference type="ChEBI" id="CHEBI:37565"/>
    </ligand>
</feature>
<dbReference type="EMBL" id="AP026830">
    <property type="protein sequence ID" value="BDR92902.1"/>
    <property type="molecule type" value="Genomic_DNA"/>
</dbReference>
<dbReference type="PANTHER" id="PTHR40732">
    <property type="entry name" value="UPF0218 PROTEIN TK1697"/>
    <property type="match status" value="1"/>
</dbReference>